<name>Q6K875_ORYSJ</name>
<protein>
    <submittedName>
        <fullName evidence="1">Uncharacterized protein</fullName>
    </submittedName>
</protein>
<evidence type="ECO:0000313" key="1">
    <source>
        <dbReference type="EMBL" id="BAD21754.1"/>
    </source>
</evidence>
<dbReference type="Proteomes" id="UP000000763">
    <property type="component" value="Chromosome 2"/>
</dbReference>
<dbReference type="iPTMnet" id="Q6K875"/>
<reference evidence="2" key="2">
    <citation type="journal article" date="2008" name="Nucleic Acids Res.">
        <title>The rice annotation project database (RAP-DB): 2008 update.</title>
        <authorList>
            <consortium name="The rice annotation project (RAP)"/>
        </authorList>
    </citation>
    <scope>GENOME REANNOTATION</scope>
    <source>
        <strain evidence="2">cv. Nipponbare</strain>
    </source>
</reference>
<proteinExistence type="predicted"/>
<sequence>MPPNIDIRDKPRQIQYGAYGGRQEGSSAISNHDEFVLEKEDYPVVDYVLVIYAAKSATARSFEKKVINGLIVRKKKVGVEMKRVVKEKGFSNFLIH</sequence>
<reference evidence="2" key="1">
    <citation type="journal article" date="2005" name="Nature">
        <title>The map-based sequence of the rice genome.</title>
        <authorList>
            <consortium name="International rice genome sequencing project (IRGSP)"/>
            <person name="Matsumoto T."/>
            <person name="Wu J."/>
            <person name="Kanamori H."/>
            <person name="Katayose Y."/>
            <person name="Fujisawa M."/>
            <person name="Namiki N."/>
            <person name="Mizuno H."/>
            <person name="Yamamoto K."/>
            <person name="Antonio B.A."/>
            <person name="Baba T."/>
            <person name="Sakata K."/>
            <person name="Nagamura Y."/>
            <person name="Aoki H."/>
            <person name="Arikawa K."/>
            <person name="Arita K."/>
            <person name="Bito T."/>
            <person name="Chiden Y."/>
            <person name="Fujitsuka N."/>
            <person name="Fukunaka R."/>
            <person name="Hamada M."/>
            <person name="Harada C."/>
            <person name="Hayashi A."/>
            <person name="Hijishita S."/>
            <person name="Honda M."/>
            <person name="Hosokawa S."/>
            <person name="Ichikawa Y."/>
            <person name="Idonuma A."/>
            <person name="Iijima M."/>
            <person name="Ikeda M."/>
            <person name="Ikeno M."/>
            <person name="Ito K."/>
            <person name="Ito S."/>
            <person name="Ito T."/>
            <person name="Ito Y."/>
            <person name="Ito Y."/>
            <person name="Iwabuchi A."/>
            <person name="Kamiya K."/>
            <person name="Karasawa W."/>
            <person name="Kurita K."/>
            <person name="Katagiri S."/>
            <person name="Kikuta A."/>
            <person name="Kobayashi H."/>
            <person name="Kobayashi N."/>
            <person name="Machita K."/>
            <person name="Maehara T."/>
            <person name="Masukawa M."/>
            <person name="Mizubayashi T."/>
            <person name="Mukai Y."/>
            <person name="Nagasaki H."/>
            <person name="Nagata Y."/>
            <person name="Naito S."/>
            <person name="Nakashima M."/>
            <person name="Nakama Y."/>
            <person name="Nakamichi Y."/>
            <person name="Nakamura M."/>
            <person name="Meguro A."/>
            <person name="Negishi M."/>
            <person name="Ohta I."/>
            <person name="Ohta T."/>
            <person name="Okamoto M."/>
            <person name="Ono N."/>
            <person name="Saji S."/>
            <person name="Sakaguchi M."/>
            <person name="Sakai K."/>
            <person name="Shibata M."/>
            <person name="Shimokawa T."/>
            <person name="Song J."/>
            <person name="Takazaki Y."/>
            <person name="Terasawa K."/>
            <person name="Tsugane M."/>
            <person name="Tsuji K."/>
            <person name="Ueda S."/>
            <person name="Waki K."/>
            <person name="Yamagata H."/>
            <person name="Yamamoto M."/>
            <person name="Yamamoto S."/>
            <person name="Yamane H."/>
            <person name="Yoshiki S."/>
            <person name="Yoshihara R."/>
            <person name="Yukawa K."/>
            <person name="Zhong H."/>
            <person name="Yano M."/>
            <person name="Yuan Q."/>
            <person name="Ouyang S."/>
            <person name="Liu J."/>
            <person name="Jones K.M."/>
            <person name="Gansberger K."/>
            <person name="Moffat K."/>
            <person name="Hill J."/>
            <person name="Bera J."/>
            <person name="Fadrosh D."/>
            <person name="Jin S."/>
            <person name="Johri S."/>
            <person name="Kim M."/>
            <person name="Overton L."/>
            <person name="Reardon M."/>
            <person name="Tsitrin T."/>
            <person name="Vuong H."/>
            <person name="Weaver B."/>
            <person name="Ciecko A."/>
            <person name="Tallon L."/>
            <person name="Jackson J."/>
            <person name="Pai G."/>
            <person name="Aken S.V."/>
            <person name="Utterback T."/>
            <person name="Reidmuller S."/>
            <person name="Feldblyum T."/>
            <person name="Hsiao J."/>
            <person name="Zismann V."/>
            <person name="Iobst S."/>
            <person name="de Vazeille A.R."/>
            <person name="Buell C.R."/>
            <person name="Ying K."/>
            <person name="Li Y."/>
            <person name="Lu T."/>
            <person name="Huang Y."/>
            <person name="Zhao Q."/>
            <person name="Feng Q."/>
            <person name="Zhang L."/>
            <person name="Zhu J."/>
            <person name="Weng Q."/>
            <person name="Mu J."/>
            <person name="Lu Y."/>
            <person name="Fan D."/>
            <person name="Liu Y."/>
            <person name="Guan J."/>
            <person name="Zhang Y."/>
            <person name="Yu S."/>
            <person name="Liu X."/>
            <person name="Zhang Y."/>
            <person name="Hong G."/>
            <person name="Han B."/>
            <person name="Choisne N."/>
            <person name="Demange N."/>
            <person name="Orjeda G."/>
            <person name="Samain S."/>
            <person name="Cattolico L."/>
            <person name="Pelletier E."/>
            <person name="Couloux A."/>
            <person name="Segurens B."/>
            <person name="Wincker P."/>
            <person name="D'Hont A."/>
            <person name="Scarpelli C."/>
            <person name="Weissenbach J."/>
            <person name="Salanoubat M."/>
            <person name="Quetier F."/>
            <person name="Yu Y."/>
            <person name="Kim H.R."/>
            <person name="Rambo T."/>
            <person name="Currie J."/>
            <person name="Collura K."/>
            <person name="Luo M."/>
            <person name="Yang T."/>
            <person name="Ammiraju J.S.S."/>
            <person name="Engler F."/>
            <person name="Soderlund C."/>
            <person name="Wing R.A."/>
            <person name="Palmer L.E."/>
            <person name="de la Bastide M."/>
            <person name="Spiegel L."/>
            <person name="Nascimento L."/>
            <person name="Zutavern T."/>
            <person name="O'Shaughnessy A."/>
            <person name="Dike S."/>
            <person name="Dedhia N."/>
            <person name="Preston R."/>
            <person name="Balija V."/>
            <person name="McCombie W.R."/>
            <person name="Chow T."/>
            <person name="Chen H."/>
            <person name="Chung M."/>
            <person name="Chen C."/>
            <person name="Shaw J."/>
            <person name="Wu H."/>
            <person name="Hsiao K."/>
            <person name="Chao Y."/>
            <person name="Chu M."/>
            <person name="Cheng C."/>
            <person name="Hour A."/>
            <person name="Lee P."/>
            <person name="Lin S."/>
            <person name="Lin Y."/>
            <person name="Liou J."/>
            <person name="Liu S."/>
            <person name="Hsing Y."/>
            <person name="Raghuvanshi S."/>
            <person name="Mohanty A."/>
            <person name="Bharti A.K."/>
            <person name="Gaur A."/>
            <person name="Gupta V."/>
            <person name="Kumar D."/>
            <person name="Ravi V."/>
            <person name="Vij S."/>
            <person name="Kapur A."/>
            <person name="Khurana P."/>
            <person name="Khurana P."/>
            <person name="Khurana J.P."/>
            <person name="Tyagi A.K."/>
            <person name="Gaikwad K."/>
            <person name="Singh A."/>
            <person name="Dalal V."/>
            <person name="Srivastava S."/>
            <person name="Dixit A."/>
            <person name="Pal A.K."/>
            <person name="Ghazi I.A."/>
            <person name="Yadav M."/>
            <person name="Pandit A."/>
            <person name="Bhargava A."/>
            <person name="Sureshbabu K."/>
            <person name="Batra K."/>
            <person name="Sharma T.R."/>
            <person name="Mohapatra T."/>
            <person name="Singh N.K."/>
            <person name="Messing J."/>
            <person name="Nelson A.B."/>
            <person name="Fuks G."/>
            <person name="Kavchok S."/>
            <person name="Keizer G."/>
            <person name="Linton E."/>
            <person name="Llaca V."/>
            <person name="Song R."/>
            <person name="Tanyolac B."/>
            <person name="Young S."/>
            <person name="Ho-Il K."/>
            <person name="Hahn J.H."/>
            <person name="Sangsakoo G."/>
            <person name="Vanavichit A."/>
            <person name="de Mattos Luiz.A.T."/>
            <person name="Zimmer P.D."/>
            <person name="Malone G."/>
            <person name="Dellagostin O."/>
            <person name="de Oliveira A.C."/>
            <person name="Bevan M."/>
            <person name="Bancroft I."/>
            <person name="Minx P."/>
            <person name="Cordum H."/>
            <person name="Wilson R."/>
            <person name="Cheng Z."/>
            <person name="Jin W."/>
            <person name="Jiang J."/>
            <person name="Leong S.A."/>
            <person name="Iwama H."/>
            <person name="Gojobori T."/>
            <person name="Itoh T."/>
            <person name="Niimura Y."/>
            <person name="Fujii Y."/>
            <person name="Habara T."/>
            <person name="Sakai H."/>
            <person name="Sato Y."/>
            <person name="Wilson G."/>
            <person name="Kumar K."/>
            <person name="McCouch S."/>
            <person name="Juretic N."/>
            <person name="Hoen D."/>
            <person name="Wright S."/>
            <person name="Bruskiewich R."/>
            <person name="Bureau T."/>
            <person name="Miyao A."/>
            <person name="Hirochika H."/>
            <person name="Nishikawa T."/>
            <person name="Kadowaki K."/>
            <person name="Sugiura M."/>
            <person name="Burr B."/>
            <person name="Sasaki T."/>
        </authorList>
    </citation>
    <scope>NUCLEOTIDE SEQUENCE [LARGE SCALE GENOMIC DNA]</scope>
    <source>
        <strain evidence="2">cv. Nipponbare</strain>
    </source>
</reference>
<dbReference type="AlphaFoldDB" id="Q6K875"/>
<organism evidence="1 2">
    <name type="scientific">Oryza sativa subsp. japonica</name>
    <name type="common">Rice</name>
    <dbReference type="NCBI Taxonomy" id="39947"/>
    <lineage>
        <taxon>Eukaryota</taxon>
        <taxon>Viridiplantae</taxon>
        <taxon>Streptophyta</taxon>
        <taxon>Embryophyta</taxon>
        <taxon>Tracheophyta</taxon>
        <taxon>Spermatophyta</taxon>
        <taxon>Magnoliopsida</taxon>
        <taxon>Liliopsida</taxon>
        <taxon>Poales</taxon>
        <taxon>Poaceae</taxon>
        <taxon>BOP clade</taxon>
        <taxon>Oryzoideae</taxon>
        <taxon>Oryzeae</taxon>
        <taxon>Oryzinae</taxon>
        <taxon>Oryza</taxon>
        <taxon>Oryza sativa</taxon>
    </lineage>
</organism>
<accession>Q6K875</accession>
<dbReference type="EMBL" id="AP004229">
    <property type="protein sequence ID" value="BAD21754.1"/>
    <property type="molecule type" value="Genomic_DNA"/>
</dbReference>
<evidence type="ECO:0000313" key="2">
    <source>
        <dbReference type="Proteomes" id="UP000000763"/>
    </source>
</evidence>
<gene>
    <name evidence="1" type="primary">OJ1124_E11.8</name>
</gene>